<dbReference type="InterPro" id="IPR036318">
    <property type="entry name" value="FAD-bd_PCMH-like_sf"/>
</dbReference>
<keyword evidence="5" id="KW-0560">Oxidoreductase</keyword>
<evidence type="ECO:0000256" key="5">
    <source>
        <dbReference type="ARBA" id="ARBA00023002"/>
    </source>
</evidence>
<evidence type="ECO:0000256" key="4">
    <source>
        <dbReference type="ARBA" id="ARBA00022827"/>
    </source>
</evidence>
<dbReference type="InterPro" id="IPR006311">
    <property type="entry name" value="TAT_signal"/>
</dbReference>
<dbReference type="PROSITE" id="PS51318">
    <property type="entry name" value="TAT"/>
    <property type="match status" value="1"/>
</dbReference>
<evidence type="ECO:0000259" key="6">
    <source>
        <dbReference type="PROSITE" id="PS51387"/>
    </source>
</evidence>
<name>A0A6J6NQ44_9ZZZZ</name>
<dbReference type="GO" id="GO:0071949">
    <property type="term" value="F:FAD binding"/>
    <property type="evidence" value="ECO:0007669"/>
    <property type="project" value="InterPro"/>
</dbReference>
<dbReference type="AlphaFoldDB" id="A0A6J6NQ44"/>
<accession>A0A6J6NQ44</accession>
<dbReference type="Pfam" id="PF01565">
    <property type="entry name" value="FAD_binding_4"/>
    <property type="match status" value="1"/>
</dbReference>
<dbReference type="PANTHER" id="PTHR42973:SF39">
    <property type="entry name" value="FAD-BINDING PCMH-TYPE DOMAIN-CONTAINING PROTEIN"/>
    <property type="match status" value="1"/>
</dbReference>
<dbReference type="EMBL" id="CAEZWW010000256">
    <property type="protein sequence ID" value="CAB4686938.1"/>
    <property type="molecule type" value="Genomic_DNA"/>
</dbReference>
<protein>
    <submittedName>
        <fullName evidence="7">Unannotated protein</fullName>
    </submittedName>
</protein>
<comment type="similarity">
    <text evidence="2">Belongs to the oxygen-dependent FAD-linked oxidoreductase family.</text>
</comment>
<organism evidence="7">
    <name type="scientific">freshwater metagenome</name>
    <dbReference type="NCBI Taxonomy" id="449393"/>
    <lineage>
        <taxon>unclassified sequences</taxon>
        <taxon>metagenomes</taxon>
        <taxon>ecological metagenomes</taxon>
    </lineage>
</organism>
<gene>
    <name evidence="7" type="ORF">UFOPK2310_01564</name>
</gene>
<feature type="domain" description="FAD-binding PCMH-type" evidence="6">
    <location>
        <begin position="68"/>
        <end position="251"/>
    </location>
</feature>
<reference evidence="7" key="1">
    <citation type="submission" date="2020-05" db="EMBL/GenBank/DDBJ databases">
        <authorList>
            <person name="Chiriac C."/>
            <person name="Salcher M."/>
            <person name="Ghai R."/>
            <person name="Kavagutti S V."/>
        </authorList>
    </citation>
    <scope>NUCLEOTIDE SEQUENCE</scope>
</reference>
<dbReference type="Gene3D" id="3.30.465.10">
    <property type="match status" value="1"/>
</dbReference>
<dbReference type="NCBIfam" id="TIGR01409">
    <property type="entry name" value="TAT_signal_seq"/>
    <property type="match status" value="1"/>
</dbReference>
<dbReference type="PANTHER" id="PTHR42973">
    <property type="entry name" value="BINDING OXIDOREDUCTASE, PUTATIVE (AFU_ORTHOLOGUE AFUA_1G17690)-RELATED"/>
    <property type="match status" value="1"/>
</dbReference>
<dbReference type="InterPro" id="IPR006094">
    <property type="entry name" value="Oxid_FAD_bind_N"/>
</dbReference>
<dbReference type="InterPro" id="IPR016166">
    <property type="entry name" value="FAD-bd_PCMH"/>
</dbReference>
<keyword evidence="3" id="KW-0285">Flavoprotein</keyword>
<evidence type="ECO:0000256" key="1">
    <source>
        <dbReference type="ARBA" id="ARBA00001974"/>
    </source>
</evidence>
<dbReference type="InterPro" id="IPR016169">
    <property type="entry name" value="FAD-bd_PCMH_sub2"/>
</dbReference>
<dbReference type="InterPro" id="IPR019546">
    <property type="entry name" value="TAT_signal_bac_arc"/>
</dbReference>
<dbReference type="Pfam" id="PF08031">
    <property type="entry name" value="BBE"/>
    <property type="match status" value="1"/>
</dbReference>
<comment type="cofactor">
    <cofactor evidence="1">
        <name>FAD</name>
        <dbReference type="ChEBI" id="CHEBI:57692"/>
    </cofactor>
</comment>
<sequence length="568" mass="61926">MSLDKSGQSRRNFLTGAAVTVGAVGLAGLVPAQAAAAPNVLRAPAARGASARRPIIRSDRQGFNRRWFAPNLKAVYVPTSTDQVANVVTEALSAHGKNVKVTSGRHCYEDFVYNDQTHAVIDMSAVNQVGFDPDYNSYFVDAGCENWTVYRTMLNAFNKTLPAGSCYSVGAGGHITGGGYGLLSRLHGLTIDHVTAIDIVTWDARSSTAKMRHVSEKSSDAAERDLFWALRGGGGGNFGVIVRYYFADPPTAPDHATVWNLAWDWSDMTNAGFANLLAEYVDMVTTMPNTDWSLLCLTHATNGQLGMTLQIVSPAGTSFTEHRRRAEASVAGAKKRFSAIAPAVRLMKPLGGHPYISAVPKSESAVHLTYLEALQDLNGIGPNQFFKNKSAYMKKAFPTDQVDAIYHWLNVTPAGANLSQALVQVDSYGGEINKRSSTATAVPQRSSIMKLQYQTYWNNDSVPGNRNAAPYLAQAETQLTWLNDLYRAVYAQYGGTPNPANDTTGTVGGCYYNYADSQLGTHAHGDADKALWLYFLDNLRNNPRNLVSVKKHWDPENYFHHAQSIPVK</sequence>
<evidence type="ECO:0000313" key="7">
    <source>
        <dbReference type="EMBL" id="CAB4686938.1"/>
    </source>
</evidence>
<evidence type="ECO:0000256" key="3">
    <source>
        <dbReference type="ARBA" id="ARBA00022630"/>
    </source>
</evidence>
<proteinExistence type="inferred from homology"/>
<dbReference type="InterPro" id="IPR050416">
    <property type="entry name" value="FAD-linked_Oxidoreductase"/>
</dbReference>
<evidence type="ECO:0000256" key="2">
    <source>
        <dbReference type="ARBA" id="ARBA00005466"/>
    </source>
</evidence>
<keyword evidence="4" id="KW-0274">FAD</keyword>
<dbReference type="InterPro" id="IPR012951">
    <property type="entry name" value="BBE"/>
</dbReference>
<dbReference type="PROSITE" id="PS51387">
    <property type="entry name" value="FAD_PCMH"/>
    <property type="match status" value="1"/>
</dbReference>
<dbReference type="SUPFAM" id="SSF56176">
    <property type="entry name" value="FAD-binding/transporter-associated domain-like"/>
    <property type="match status" value="1"/>
</dbReference>
<dbReference type="GO" id="GO:0016491">
    <property type="term" value="F:oxidoreductase activity"/>
    <property type="evidence" value="ECO:0007669"/>
    <property type="project" value="UniProtKB-KW"/>
</dbReference>
<dbReference type="Gene3D" id="3.40.462.20">
    <property type="match status" value="1"/>
</dbReference>